<dbReference type="InterPro" id="IPR007269">
    <property type="entry name" value="ICMT_MeTrfase"/>
</dbReference>
<proteinExistence type="predicted"/>
<accession>A0A846MZ65</accession>
<comment type="subcellular location">
    <subcellularLocation>
        <location evidence="1">Membrane</location>
        <topology evidence="1">Multi-pass membrane protein</topology>
    </subcellularLocation>
</comment>
<keyword evidence="6" id="KW-0489">Methyltransferase</keyword>
<feature type="transmembrane region" description="Helical" evidence="5">
    <location>
        <begin position="38"/>
        <end position="55"/>
    </location>
</feature>
<name>A0A846MZ65_9PROT</name>
<evidence type="ECO:0000256" key="4">
    <source>
        <dbReference type="ARBA" id="ARBA00023136"/>
    </source>
</evidence>
<dbReference type="AlphaFoldDB" id="A0A846MZ65"/>
<reference evidence="6 7" key="1">
    <citation type="submission" date="2020-03" db="EMBL/GenBank/DDBJ databases">
        <title>Genomic Encyclopedia of Type Strains, Phase IV (KMG-IV): sequencing the most valuable type-strain genomes for metagenomic binning, comparative biology and taxonomic classification.</title>
        <authorList>
            <person name="Goeker M."/>
        </authorList>
    </citation>
    <scope>NUCLEOTIDE SEQUENCE [LARGE SCALE GENOMIC DNA]</scope>
    <source>
        <strain evidence="6 7">DSM 19867</strain>
    </source>
</reference>
<evidence type="ECO:0000256" key="2">
    <source>
        <dbReference type="ARBA" id="ARBA00022692"/>
    </source>
</evidence>
<feature type="transmembrane region" description="Helical" evidence="5">
    <location>
        <begin position="174"/>
        <end position="192"/>
    </location>
</feature>
<dbReference type="Pfam" id="PF04140">
    <property type="entry name" value="ICMT"/>
    <property type="match status" value="1"/>
</dbReference>
<evidence type="ECO:0000256" key="3">
    <source>
        <dbReference type="ARBA" id="ARBA00022989"/>
    </source>
</evidence>
<feature type="transmembrane region" description="Helical" evidence="5">
    <location>
        <begin position="6"/>
        <end position="26"/>
    </location>
</feature>
<evidence type="ECO:0000313" key="7">
    <source>
        <dbReference type="Proteomes" id="UP000570514"/>
    </source>
</evidence>
<dbReference type="Proteomes" id="UP000570514">
    <property type="component" value="Unassembled WGS sequence"/>
</dbReference>
<evidence type="ECO:0000256" key="5">
    <source>
        <dbReference type="SAM" id="Phobius"/>
    </source>
</evidence>
<dbReference type="GO" id="GO:0004671">
    <property type="term" value="F:protein C-terminal S-isoprenylcysteine carboxyl O-methyltransferase activity"/>
    <property type="evidence" value="ECO:0007669"/>
    <property type="project" value="InterPro"/>
</dbReference>
<comment type="caution">
    <text evidence="6">The sequence shown here is derived from an EMBL/GenBank/DDBJ whole genome shotgun (WGS) entry which is preliminary data.</text>
</comment>
<dbReference type="GO" id="GO:0032259">
    <property type="term" value="P:methylation"/>
    <property type="evidence" value="ECO:0007669"/>
    <property type="project" value="UniProtKB-KW"/>
</dbReference>
<gene>
    <name evidence="6" type="ORF">FHS83_002236</name>
</gene>
<dbReference type="GO" id="GO:0016020">
    <property type="term" value="C:membrane"/>
    <property type="evidence" value="ECO:0007669"/>
    <property type="project" value="UniProtKB-SubCell"/>
</dbReference>
<evidence type="ECO:0000256" key="1">
    <source>
        <dbReference type="ARBA" id="ARBA00004141"/>
    </source>
</evidence>
<protein>
    <submittedName>
        <fullName evidence="6">Protein-S-isoprenylcysteine O-methyltransferase Ste14</fullName>
    </submittedName>
</protein>
<keyword evidence="6" id="KW-0808">Transferase</keyword>
<keyword evidence="7" id="KW-1185">Reference proteome</keyword>
<evidence type="ECO:0000313" key="6">
    <source>
        <dbReference type="EMBL" id="NIK88918.1"/>
    </source>
</evidence>
<dbReference type="EMBL" id="JAASRM010000001">
    <property type="protein sequence ID" value="NIK88918.1"/>
    <property type="molecule type" value="Genomic_DNA"/>
</dbReference>
<feature type="transmembrane region" description="Helical" evidence="5">
    <location>
        <begin position="75"/>
        <end position="99"/>
    </location>
</feature>
<dbReference type="RefSeq" id="WP_167083051.1">
    <property type="nucleotide sequence ID" value="NZ_BAAADC010000001.1"/>
</dbReference>
<sequence>MLPLFAIYALWVMWFFAWLVATLVPLNAPRKLNAPEDFLYRLAVIAATLLLFTITPWPGLDVQYRLWEQTLDDDIAWRLVAVAAGAMLLAAWALAYRIFVLRRGAELVTTGPYALLRHPAYFCLMVSAFATAILFGRPSGFMGASLLSVCFVVKTLVEEARSASPAFRAYRSRSFMYLPLVGLIIYAVMRFVKRPAAPARAQAGLHEDEPPLRVAPLPLELFLDDADDAAIRETRQPPRPSQAAALSLE</sequence>
<dbReference type="Gene3D" id="1.20.120.1630">
    <property type="match status" value="1"/>
</dbReference>
<feature type="transmembrane region" description="Helical" evidence="5">
    <location>
        <begin position="120"/>
        <end position="137"/>
    </location>
</feature>
<keyword evidence="2 5" id="KW-0812">Transmembrane</keyword>
<keyword evidence="3 5" id="KW-1133">Transmembrane helix</keyword>
<organism evidence="6 7">
    <name type="scientific">Rhizomicrobium palustre</name>
    <dbReference type="NCBI Taxonomy" id="189966"/>
    <lineage>
        <taxon>Bacteria</taxon>
        <taxon>Pseudomonadati</taxon>
        <taxon>Pseudomonadota</taxon>
        <taxon>Alphaproteobacteria</taxon>
        <taxon>Micropepsales</taxon>
        <taxon>Micropepsaceae</taxon>
        <taxon>Rhizomicrobium</taxon>
    </lineage>
</organism>
<keyword evidence="4 5" id="KW-0472">Membrane</keyword>